<evidence type="ECO:0000256" key="4">
    <source>
        <dbReference type="ARBA" id="ARBA00049417"/>
    </source>
</evidence>
<proteinExistence type="inferred from homology"/>
<comment type="caution">
    <text evidence="7">The sequence shown here is derived from an EMBL/GenBank/DDBJ whole genome shotgun (WGS) entry which is preliminary data.</text>
</comment>
<dbReference type="InterPro" id="IPR004617">
    <property type="entry name" value="ApaH"/>
</dbReference>
<dbReference type="NCBIfam" id="NF001204">
    <property type="entry name" value="PRK00166.1"/>
    <property type="match status" value="1"/>
</dbReference>
<comment type="similarity">
    <text evidence="2 5">Belongs to the Ap4A hydrolase family.</text>
</comment>
<name>A0A3N0V0K3_9PROT</name>
<dbReference type="PANTHER" id="PTHR40942:SF4">
    <property type="entry name" value="CYTOCHROME C5"/>
    <property type="match status" value="1"/>
</dbReference>
<comment type="function">
    <text evidence="1 5">Hydrolyzes diadenosine 5',5'''-P1,P4-tetraphosphate to yield ADP.</text>
</comment>
<dbReference type="EMBL" id="RJVP01000003">
    <property type="protein sequence ID" value="ROH86235.1"/>
    <property type="molecule type" value="Genomic_DNA"/>
</dbReference>
<dbReference type="InterPro" id="IPR004843">
    <property type="entry name" value="Calcineurin-like_PHP"/>
</dbReference>
<dbReference type="NCBIfam" id="TIGR00668">
    <property type="entry name" value="apaH"/>
    <property type="match status" value="1"/>
</dbReference>
<dbReference type="Pfam" id="PF00149">
    <property type="entry name" value="Metallophos"/>
    <property type="match status" value="1"/>
</dbReference>
<dbReference type="Proteomes" id="UP000275137">
    <property type="component" value="Unassembled WGS sequence"/>
</dbReference>
<accession>A0A3N0V0K3</accession>
<sequence length="276" mass="30629">MANYAIGDIQGCYHALQALLQRIQFDPDHDKLYLLGDLVNRGNGSLAVLRWAVEHKTSVVSVLGNHDLHALAMAEGLARAHRGDTLEALLAAEDAPQLLDWLRQQRLVHVVDGDLLVHAGLLPEWTAAQAVSLAEEVEQVLHAPDSRDFLAQMYGNQPDRWDDSLRGMDRLRLIVNAMTRLRVCKPDGSIDFRFKGELQDLPAACAPWFDMPGRQSCDTTIVFGHWSALGLLQRDDVQALDTGCLWGGRLTALRLQDRQVFQVPSDPRDGVMAVGD</sequence>
<dbReference type="Gene3D" id="3.60.21.10">
    <property type="match status" value="1"/>
</dbReference>
<dbReference type="PANTHER" id="PTHR40942">
    <property type="match status" value="1"/>
</dbReference>
<dbReference type="HAMAP" id="MF_00199">
    <property type="entry name" value="ApaH"/>
    <property type="match status" value="1"/>
</dbReference>
<dbReference type="SUPFAM" id="SSF56300">
    <property type="entry name" value="Metallo-dependent phosphatases"/>
    <property type="match status" value="1"/>
</dbReference>
<dbReference type="AlphaFoldDB" id="A0A3N0V0K3"/>
<dbReference type="PIRSF" id="PIRSF000903">
    <property type="entry name" value="B5n-ttraPtase_sm"/>
    <property type="match status" value="1"/>
</dbReference>
<dbReference type="GO" id="GO:0008803">
    <property type="term" value="F:bis(5'-nucleosyl)-tetraphosphatase (symmetrical) activity"/>
    <property type="evidence" value="ECO:0007669"/>
    <property type="project" value="UniProtKB-UniRule"/>
</dbReference>
<dbReference type="RefSeq" id="WP_123237298.1">
    <property type="nucleotide sequence ID" value="NZ_RJVP01000003.1"/>
</dbReference>
<dbReference type="EC" id="3.6.1.41" evidence="5"/>
<evidence type="ECO:0000256" key="5">
    <source>
        <dbReference type="HAMAP-Rule" id="MF_00199"/>
    </source>
</evidence>
<comment type="catalytic activity">
    <reaction evidence="4 5">
        <text>P(1),P(4)-bis(5'-adenosyl) tetraphosphate + H2O = 2 ADP + 2 H(+)</text>
        <dbReference type="Rhea" id="RHEA:24252"/>
        <dbReference type="ChEBI" id="CHEBI:15377"/>
        <dbReference type="ChEBI" id="CHEBI:15378"/>
        <dbReference type="ChEBI" id="CHEBI:58141"/>
        <dbReference type="ChEBI" id="CHEBI:456216"/>
        <dbReference type="EC" id="3.6.1.41"/>
    </reaction>
</comment>
<dbReference type="CDD" id="cd07422">
    <property type="entry name" value="MPP_ApaH"/>
    <property type="match status" value="1"/>
</dbReference>
<feature type="domain" description="Calcineurin-like phosphoesterase" evidence="6">
    <location>
        <begin position="5"/>
        <end position="121"/>
    </location>
</feature>
<evidence type="ECO:0000256" key="3">
    <source>
        <dbReference type="ARBA" id="ARBA00022801"/>
    </source>
</evidence>
<evidence type="ECO:0000256" key="1">
    <source>
        <dbReference type="ARBA" id="ARBA00003413"/>
    </source>
</evidence>
<evidence type="ECO:0000259" key="6">
    <source>
        <dbReference type="Pfam" id="PF00149"/>
    </source>
</evidence>
<evidence type="ECO:0000313" key="7">
    <source>
        <dbReference type="EMBL" id="ROH86235.1"/>
    </source>
</evidence>
<keyword evidence="8" id="KW-1185">Reference proteome</keyword>
<evidence type="ECO:0000313" key="8">
    <source>
        <dbReference type="Proteomes" id="UP000275137"/>
    </source>
</evidence>
<reference evidence="7 8" key="1">
    <citation type="submission" date="2018-10" db="EMBL/GenBank/DDBJ databases">
        <authorList>
            <person name="Chen W.-M."/>
        </authorList>
    </citation>
    <scope>NUCLEOTIDE SEQUENCE [LARGE SCALE GENOMIC DNA]</scope>
    <source>
        <strain evidence="7 8">H-5</strain>
    </source>
</reference>
<gene>
    <name evidence="5" type="primary">apaH</name>
    <name evidence="7" type="ORF">ED236_07275</name>
</gene>
<keyword evidence="3 5" id="KW-0378">Hydrolase</keyword>
<evidence type="ECO:0000256" key="2">
    <source>
        <dbReference type="ARBA" id="ARBA00005419"/>
    </source>
</evidence>
<organism evidence="7 8">
    <name type="scientific">Pseudomethylobacillus aquaticus</name>
    <dbReference type="NCBI Taxonomy" id="2676064"/>
    <lineage>
        <taxon>Bacteria</taxon>
        <taxon>Pseudomonadati</taxon>
        <taxon>Pseudomonadota</taxon>
        <taxon>Betaproteobacteria</taxon>
        <taxon>Nitrosomonadales</taxon>
        <taxon>Methylophilaceae</taxon>
        <taxon>Pseudomethylobacillus</taxon>
    </lineage>
</organism>
<protein>
    <recommendedName>
        <fullName evidence="5">Bis(5'-nucleosyl)-tetraphosphatase, symmetrical</fullName>
        <ecNumber evidence="5">3.6.1.41</ecNumber>
    </recommendedName>
    <alternativeName>
        <fullName evidence="5">Ap4A hydrolase</fullName>
    </alternativeName>
    <alternativeName>
        <fullName evidence="5">Diadenosine 5',5'''-P1,P4-tetraphosphate pyrophosphohydrolase</fullName>
    </alternativeName>
    <alternativeName>
        <fullName evidence="5">Diadenosine tetraphosphatase</fullName>
    </alternativeName>
</protein>
<dbReference type="InterPro" id="IPR029052">
    <property type="entry name" value="Metallo-depent_PP-like"/>
</dbReference>